<dbReference type="Proteomes" id="UP000070107">
    <property type="component" value="Unassembled WGS sequence"/>
</dbReference>
<evidence type="ECO:0000313" key="2">
    <source>
        <dbReference type="Proteomes" id="UP000070107"/>
    </source>
</evidence>
<dbReference type="EMBL" id="LNTU01000023">
    <property type="protein sequence ID" value="KXF76968.1"/>
    <property type="molecule type" value="Genomic_DNA"/>
</dbReference>
<reference evidence="1 2" key="1">
    <citation type="submission" date="2015-11" db="EMBL/GenBank/DDBJ databases">
        <title>Draft genome sequence of Paramesorhizobium deserti A-3-E, a strain highly resistant to diverse beta-lactam antibiotics.</title>
        <authorList>
            <person name="Lv R."/>
            <person name="Yang X."/>
            <person name="Fang N."/>
            <person name="Guo J."/>
            <person name="Luo X."/>
            <person name="Peng F."/>
            <person name="Yang R."/>
            <person name="Cui Y."/>
            <person name="Fang C."/>
            <person name="Song Y."/>
        </authorList>
    </citation>
    <scope>NUCLEOTIDE SEQUENCE [LARGE SCALE GENOMIC DNA]</scope>
    <source>
        <strain evidence="1 2">A-3-E</strain>
    </source>
</reference>
<dbReference type="RefSeq" id="WP_068882560.1">
    <property type="nucleotide sequence ID" value="NZ_LNTU01000023.1"/>
</dbReference>
<gene>
    <name evidence="1" type="ORF">ATN84_13320</name>
</gene>
<sequence>MHVDQELAPAAVPGNPSWNPPSYDLTIAIRTYLFFGIPTRRQPVSLVRAMGYIRRKFPECALCDDELEILIARHAIAAGYMVHFDGKPTRTV</sequence>
<evidence type="ECO:0000313" key="1">
    <source>
        <dbReference type="EMBL" id="KXF76968.1"/>
    </source>
</evidence>
<keyword evidence="2" id="KW-1185">Reference proteome</keyword>
<protein>
    <submittedName>
        <fullName evidence="1">Uncharacterized protein</fullName>
    </submittedName>
</protein>
<accession>A0A135HUW4</accession>
<dbReference type="AlphaFoldDB" id="A0A135HUW4"/>
<name>A0A135HUW4_9HYPH</name>
<organism evidence="1 2">
    <name type="scientific">Paramesorhizobium deserti</name>
    <dbReference type="NCBI Taxonomy" id="1494590"/>
    <lineage>
        <taxon>Bacteria</taxon>
        <taxon>Pseudomonadati</taxon>
        <taxon>Pseudomonadota</taxon>
        <taxon>Alphaproteobacteria</taxon>
        <taxon>Hyphomicrobiales</taxon>
        <taxon>Phyllobacteriaceae</taxon>
        <taxon>Paramesorhizobium</taxon>
    </lineage>
</organism>
<comment type="caution">
    <text evidence="1">The sequence shown here is derived from an EMBL/GenBank/DDBJ whole genome shotgun (WGS) entry which is preliminary data.</text>
</comment>
<proteinExistence type="predicted"/>